<proteinExistence type="predicted"/>
<reference evidence="1" key="1">
    <citation type="submission" date="2018-04" db="EMBL/GenBank/DDBJ databases">
        <title>WGS assembly of Panicum hallii.</title>
        <authorList>
            <person name="Lovell J."/>
            <person name="Jenkins J."/>
            <person name="Lowry D."/>
            <person name="Mamidi S."/>
            <person name="Sreedasyam A."/>
            <person name="Weng X."/>
            <person name="Barry K."/>
            <person name="Bonette J."/>
            <person name="Campitelli B."/>
            <person name="Daum C."/>
            <person name="Gordon S."/>
            <person name="Gould B."/>
            <person name="Lipzen A."/>
            <person name="Macqueen A."/>
            <person name="Palacio-Mejia J."/>
            <person name="Plott C."/>
            <person name="Shakirov E."/>
            <person name="Shu S."/>
            <person name="Yoshinaga Y."/>
            <person name="Zane M."/>
            <person name="Rokhsar D."/>
            <person name="Grimwood J."/>
            <person name="Schmutz J."/>
            <person name="Juenger T."/>
        </authorList>
    </citation>
    <scope>NUCLEOTIDE SEQUENCE [LARGE SCALE GENOMIC DNA]</scope>
    <source>
        <strain evidence="1">FIL2</strain>
    </source>
</reference>
<protein>
    <submittedName>
        <fullName evidence="1">Uncharacterized protein</fullName>
    </submittedName>
</protein>
<dbReference type="EMBL" id="CM008046">
    <property type="protein sequence ID" value="PAN04005.1"/>
    <property type="molecule type" value="Genomic_DNA"/>
</dbReference>
<organism evidence="1">
    <name type="scientific">Panicum hallii</name>
    <dbReference type="NCBI Taxonomy" id="206008"/>
    <lineage>
        <taxon>Eukaryota</taxon>
        <taxon>Viridiplantae</taxon>
        <taxon>Streptophyta</taxon>
        <taxon>Embryophyta</taxon>
        <taxon>Tracheophyta</taxon>
        <taxon>Spermatophyta</taxon>
        <taxon>Magnoliopsida</taxon>
        <taxon>Liliopsida</taxon>
        <taxon>Poales</taxon>
        <taxon>Poaceae</taxon>
        <taxon>PACMAD clade</taxon>
        <taxon>Panicoideae</taxon>
        <taxon>Panicodae</taxon>
        <taxon>Paniceae</taxon>
        <taxon>Panicinae</taxon>
        <taxon>Panicum</taxon>
        <taxon>Panicum sect. Panicum</taxon>
    </lineage>
</organism>
<dbReference type="Gramene" id="PAN04005">
    <property type="protein sequence ID" value="PAN04005"/>
    <property type="gene ID" value="PAHAL_1G034400"/>
</dbReference>
<sequence length="116" mass="13012">MDGWAGGRSSHLMHASCGHASLFSSPATAQQKRITVTAQQQRQLQACKGEERLAFALQRQSPGSASKGTSHRSSKLQHADYQHADYFLFFFFRQRSCSRLLARLLLNHPLLLQLTV</sequence>
<gene>
    <name evidence="1" type="ORF">PAHAL_1G034400</name>
</gene>
<name>A0A2S3GLT6_9POAL</name>
<accession>A0A2S3GLT6</accession>
<evidence type="ECO:0000313" key="1">
    <source>
        <dbReference type="EMBL" id="PAN04005.1"/>
    </source>
</evidence>
<dbReference type="AlphaFoldDB" id="A0A2S3GLT6"/>
<dbReference type="Proteomes" id="UP000243499">
    <property type="component" value="Chromosome 1"/>
</dbReference>